<evidence type="ECO:0000256" key="3">
    <source>
        <dbReference type="ARBA" id="ARBA00022603"/>
    </source>
</evidence>
<dbReference type="Gene3D" id="3.40.50.150">
    <property type="entry name" value="Vaccinia Virus protein VP39"/>
    <property type="match status" value="1"/>
</dbReference>
<evidence type="ECO:0000256" key="5">
    <source>
        <dbReference type="ARBA" id="ARBA00022691"/>
    </source>
</evidence>
<dbReference type="InterPro" id="IPR023397">
    <property type="entry name" value="SAM-dep_MeTrfase_MraW_recog"/>
</dbReference>
<proteinExistence type="inferred from homology"/>
<protein>
    <recommendedName>
        <fullName evidence="6">Ribosomal RNA small subunit methyltransferase H</fullName>
        <ecNumber evidence="6">2.1.1.199</ecNumber>
    </recommendedName>
    <alternativeName>
        <fullName evidence="6">16S rRNA m(4)C1402 methyltransferase</fullName>
    </alternativeName>
    <alternativeName>
        <fullName evidence="6">rRNA (cytosine-N(4)-)-methyltransferase RsmH</fullName>
    </alternativeName>
</protein>
<evidence type="ECO:0000256" key="1">
    <source>
        <dbReference type="ARBA" id="ARBA00010396"/>
    </source>
</evidence>
<accession>A0A2H0WKY4</accession>
<keyword evidence="6" id="KW-0963">Cytoplasm</keyword>
<dbReference type="NCBIfam" id="TIGR00006">
    <property type="entry name" value="16S rRNA (cytosine(1402)-N(4))-methyltransferase RsmH"/>
    <property type="match status" value="1"/>
</dbReference>
<feature type="binding site" evidence="6">
    <location>
        <position position="93"/>
    </location>
    <ligand>
        <name>S-adenosyl-L-methionine</name>
        <dbReference type="ChEBI" id="CHEBI:59789"/>
    </ligand>
</feature>
<dbReference type="SUPFAM" id="SSF53335">
    <property type="entry name" value="S-adenosyl-L-methionine-dependent methyltransferases"/>
    <property type="match status" value="1"/>
</dbReference>
<dbReference type="PIRSF" id="PIRSF004486">
    <property type="entry name" value="MraW"/>
    <property type="match status" value="1"/>
</dbReference>
<organism evidence="7 8">
    <name type="scientific">Candidatus Tagabacteria bacterium CG09_land_8_20_14_0_10_41_14</name>
    <dbReference type="NCBI Taxonomy" id="1975021"/>
    <lineage>
        <taxon>Bacteria</taxon>
        <taxon>Candidatus Tagaibacteriota</taxon>
    </lineage>
</organism>
<evidence type="ECO:0000313" key="8">
    <source>
        <dbReference type="Proteomes" id="UP000230353"/>
    </source>
</evidence>
<evidence type="ECO:0000313" key="7">
    <source>
        <dbReference type="EMBL" id="PIS13321.1"/>
    </source>
</evidence>
<dbReference type="EC" id="2.1.1.199" evidence="6"/>
<reference evidence="8" key="1">
    <citation type="submission" date="2017-09" db="EMBL/GenBank/DDBJ databases">
        <title>Depth-based differentiation of microbial function through sediment-hosted aquifers and enrichment of novel symbionts in the deep terrestrial subsurface.</title>
        <authorList>
            <person name="Probst A.J."/>
            <person name="Ladd B."/>
            <person name="Jarett J.K."/>
            <person name="Geller-Mcgrath D.E."/>
            <person name="Sieber C.M.K."/>
            <person name="Emerson J.B."/>
            <person name="Anantharaman K."/>
            <person name="Thomas B.C."/>
            <person name="Malmstrom R."/>
            <person name="Stieglmeier M."/>
            <person name="Klingl A."/>
            <person name="Woyke T."/>
            <person name="Ryan C.M."/>
            <person name="Banfield J.F."/>
        </authorList>
    </citation>
    <scope>NUCLEOTIDE SEQUENCE [LARGE SCALE GENOMIC DNA]</scope>
</reference>
<keyword evidence="2 6" id="KW-0698">rRNA processing</keyword>
<keyword evidence="5 6" id="KW-0949">S-adenosyl-L-methionine</keyword>
<dbReference type="InterPro" id="IPR029063">
    <property type="entry name" value="SAM-dependent_MTases_sf"/>
</dbReference>
<comment type="function">
    <text evidence="6">Specifically methylates the N4 position of cytidine in position 1402 (C1402) of 16S rRNA.</text>
</comment>
<dbReference type="Proteomes" id="UP000230353">
    <property type="component" value="Unassembled WGS sequence"/>
</dbReference>
<dbReference type="AlphaFoldDB" id="A0A2H0WKY4"/>
<dbReference type="GO" id="GO:0071424">
    <property type="term" value="F:rRNA (cytosine-N4-)-methyltransferase activity"/>
    <property type="evidence" value="ECO:0007669"/>
    <property type="project" value="UniProtKB-UniRule"/>
</dbReference>
<gene>
    <name evidence="6" type="primary">rsmH</name>
    <name evidence="7" type="ORF">COT67_02305</name>
</gene>
<evidence type="ECO:0000256" key="4">
    <source>
        <dbReference type="ARBA" id="ARBA00022679"/>
    </source>
</evidence>
<sequence length="312" mass="35193">MAHIPVLLDEVIKYLDPKKGETILDATLDGGGHSGAIIPRLLPGGKLIGIDQDRQLLDKLISSFSRQMRDPAVAGQFSIFKKDGNLILVNDNFRNLDKILKSLKIKFVDGILFDLGMSSEQLENSGRGFSFLRDEPLIMTYKSELGPEDITAGDILNKWPEEEIFKVLKEYGEERYAGRISRNIAKRRKEIPFATTFDLVEVIKKSVPHGKKRQRINPATRTFQALRIAVNDELNALAEGLEKSWELLNRGGRLVVISFHSLEDRMVKNFFKEKKNEGAGNILTKKPISASEQEIKINPRSRSAKLRAIVKL</sequence>
<comment type="catalytic activity">
    <reaction evidence="6">
        <text>cytidine(1402) in 16S rRNA + S-adenosyl-L-methionine = N(4)-methylcytidine(1402) in 16S rRNA + S-adenosyl-L-homocysteine + H(+)</text>
        <dbReference type="Rhea" id="RHEA:42928"/>
        <dbReference type="Rhea" id="RHEA-COMP:10286"/>
        <dbReference type="Rhea" id="RHEA-COMP:10287"/>
        <dbReference type="ChEBI" id="CHEBI:15378"/>
        <dbReference type="ChEBI" id="CHEBI:57856"/>
        <dbReference type="ChEBI" id="CHEBI:59789"/>
        <dbReference type="ChEBI" id="CHEBI:74506"/>
        <dbReference type="ChEBI" id="CHEBI:82748"/>
        <dbReference type="EC" id="2.1.1.199"/>
    </reaction>
</comment>
<name>A0A2H0WKY4_9BACT</name>
<dbReference type="EMBL" id="PEZL01000033">
    <property type="protein sequence ID" value="PIS13321.1"/>
    <property type="molecule type" value="Genomic_DNA"/>
</dbReference>
<dbReference type="PANTHER" id="PTHR11265">
    <property type="entry name" value="S-ADENOSYL-METHYLTRANSFERASE MRAW"/>
    <property type="match status" value="1"/>
</dbReference>
<feature type="binding site" evidence="6">
    <location>
        <position position="114"/>
    </location>
    <ligand>
        <name>S-adenosyl-L-methionine</name>
        <dbReference type="ChEBI" id="CHEBI:59789"/>
    </ligand>
</feature>
<feature type="binding site" evidence="6">
    <location>
        <position position="51"/>
    </location>
    <ligand>
        <name>S-adenosyl-L-methionine</name>
        <dbReference type="ChEBI" id="CHEBI:59789"/>
    </ligand>
</feature>
<feature type="binding site" evidence="6">
    <location>
        <position position="121"/>
    </location>
    <ligand>
        <name>S-adenosyl-L-methionine</name>
        <dbReference type="ChEBI" id="CHEBI:59789"/>
    </ligand>
</feature>
<evidence type="ECO:0000256" key="2">
    <source>
        <dbReference type="ARBA" id="ARBA00022552"/>
    </source>
</evidence>
<dbReference type="Pfam" id="PF01795">
    <property type="entry name" value="Methyltransf_5"/>
    <property type="match status" value="1"/>
</dbReference>
<keyword evidence="3 6" id="KW-0489">Methyltransferase</keyword>
<dbReference type="SUPFAM" id="SSF81799">
    <property type="entry name" value="Putative methyltransferase TM0872, insert domain"/>
    <property type="match status" value="1"/>
</dbReference>
<evidence type="ECO:0000256" key="6">
    <source>
        <dbReference type="HAMAP-Rule" id="MF_01007"/>
    </source>
</evidence>
<comment type="subcellular location">
    <subcellularLocation>
        <location evidence="6">Cytoplasm</location>
    </subcellularLocation>
</comment>
<feature type="binding site" evidence="6">
    <location>
        <begin position="31"/>
        <end position="33"/>
    </location>
    <ligand>
        <name>S-adenosyl-L-methionine</name>
        <dbReference type="ChEBI" id="CHEBI:59789"/>
    </ligand>
</feature>
<keyword evidence="4 6" id="KW-0808">Transferase</keyword>
<comment type="caution">
    <text evidence="7">The sequence shown here is derived from an EMBL/GenBank/DDBJ whole genome shotgun (WGS) entry which is preliminary data.</text>
</comment>
<dbReference type="InterPro" id="IPR002903">
    <property type="entry name" value="RsmH"/>
</dbReference>
<dbReference type="HAMAP" id="MF_01007">
    <property type="entry name" value="16SrRNA_methyltr_H"/>
    <property type="match status" value="1"/>
</dbReference>
<dbReference type="Gene3D" id="1.10.150.170">
    <property type="entry name" value="Putative methyltransferase TM0872, insert domain"/>
    <property type="match status" value="1"/>
</dbReference>
<comment type="similarity">
    <text evidence="1 6">Belongs to the methyltransferase superfamily. RsmH family.</text>
</comment>
<dbReference type="GO" id="GO:0070475">
    <property type="term" value="P:rRNA base methylation"/>
    <property type="evidence" value="ECO:0007669"/>
    <property type="project" value="UniProtKB-UniRule"/>
</dbReference>
<dbReference type="GO" id="GO:0005737">
    <property type="term" value="C:cytoplasm"/>
    <property type="evidence" value="ECO:0007669"/>
    <property type="project" value="UniProtKB-SubCell"/>
</dbReference>
<dbReference type="PANTHER" id="PTHR11265:SF0">
    <property type="entry name" value="12S RRNA N4-METHYLCYTIDINE METHYLTRANSFERASE"/>
    <property type="match status" value="1"/>
</dbReference>